<name>A0ABS7S489_9MICO</name>
<comment type="subcellular location">
    <subcellularLocation>
        <location evidence="3 17">Cytoplasm</location>
    </subcellularLocation>
</comment>
<dbReference type="Pfam" id="PF01761">
    <property type="entry name" value="DHQ_synthase"/>
    <property type="match status" value="1"/>
</dbReference>
<gene>
    <name evidence="17 21" type="primary">aroB</name>
    <name evidence="21" type="ORF">KCQ71_03215</name>
</gene>
<evidence type="ECO:0000256" key="9">
    <source>
        <dbReference type="ARBA" id="ARBA00022605"/>
    </source>
</evidence>
<feature type="domain" description="3-dehydroquinate synthase C-terminal" evidence="20">
    <location>
        <begin position="175"/>
        <end position="317"/>
    </location>
</feature>
<evidence type="ECO:0000256" key="18">
    <source>
        <dbReference type="SAM" id="MobiDB-lite"/>
    </source>
</evidence>
<dbReference type="InterPro" id="IPR016037">
    <property type="entry name" value="DHQ_synth_AroB"/>
</dbReference>
<feature type="domain" description="3-dehydroquinate synthase N-terminal" evidence="19">
    <location>
        <begin position="62"/>
        <end position="172"/>
    </location>
</feature>
<evidence type="ECO:0000256" key="13">
    <source>
        <dbReference type="ARBA" id="ARBA00023027"/>
    </source>
</evidence>
<dbReference type="PANTHER" id="PTHR43622">
    <property type="entry name" value="3-DEHYDROQUINATE SYNTHASE"/>
    <property type="match status" value="1"/>
</dbReference>
<feature type="binding site" evidence="17">
    <location>
        <position position="241"/>
    </location>
    <ligand>
        <name>Zn(2+)</name>
        <dbReference type="ChEBI" id="CHEBI:29105"/>
    </ligand>
</feature>
<feature type="binding site" evidence="17">
    <location>
        <begin position="65"/>
        <end position="70"/>
    </location>
    <ligand>
        <name>NAD(+)</name>
        <dbReference type="ChEBI" id="CHEBI:57540"/>
    </ligand>
</feature>
<evidence type="ECO:0000256" key="16">
    <source>
        <dbReference type="ARBA" id="ARBA00023285"/>
    </source>
</evidence>
<keyword evidence="9 17" id="KW-0028">Amino-acid biosynthesis</keyword>
<dbReference type="InterPro" id="IPR050071">
    <property type="entry name" value="Dehydroquinate_synthase"/>
</dbReference>
<evidence type="ECO:0000256" key="15">
    <source>
        <dbReference type="ARBA" id="ARBA00023239"/>
    </source>
</evidence>
<evidence type="ECO:0000256" key="6">
    <source>
        <dbReference type="ARBA" id="ARBA00013031"/>
    </source>
</evidence>
<dbReference type="Gene3D" id="1.20.1090.10">
    <property type="entry name" value="Dehydroquinate synthase-like - alpha domain"/>
    <property type="match status" value="1"/>
</dbReference>
<evidence type="ECO:0000313" key="21">
    <source>
        <dbReference type="EMBL" id="MBZ2195153.1"/>
    </source>
</evidence>
<evidence type="ECO:0000259" key="19">
    <source>
        <dbReference type="Pfam" id="PF01761"/>
    </source>
</evidence>
<feature type="binding site" evidence="17">
    <location>
        <begin position="163"/>
        <end position="166"/>
    </location>
    <ligand>
        <name>NAD(+)</name>
        <dbReference type="ChEBI" id="CHEBI:57540"/>
    </ligand>
</feature>
<evidence type="ECO:0000256" key="12">
    <source>
        <dbReference type="ARBA" id="ARBA00022833"/>
    </source>
</evidence>
<dbReference type="PANTHER" id="PTHR43622:SF7">
    <property type="entry name" value="3-DEHYDROQUINATE SYNTHASE, CHLOROPLASTIC"/>
    <property type="match status" value="1"/>
</dbReference>
<dbReference type="InterPro" id="IPR030960">
    <property type="entry name" value="DHQS/DOIS_N"/>
</dbReference>
<keyword evidence="11 17" id="KW-0547">Nucleotide-binding</keyword>
<keyword evidence="8 17" id="KW-0963">Cytoplasm</keyword>
<comment type="cofactor">
    <cofactor evidence="2 17">
        <name>NAD(+)</name>
        <dbReference type="ChEBI" id="CHEBI:57540"/>
    </cofactor>
</comment>
<comment type="catalytic activity">
    <reaction evidence="1 17">
        <text>7-phospho-2-dehydro-3-deoxy-D-arabino-heptonate = 3-dehydroquinate + phosphate</text>
        <dbReference type="Rhea" id="RHEA:21968"/>
        <dbReference type="ChEBI" id="CHEBI:32364"/>
        <dbReference type="ChEBI" id="CHEBI:43474"/>
        <dbReference type="ChEBI" id="CHEBI:58394"/>
        <dbReference type="EC" id="4.2.3.4"/>
    </reaction>
</comment>
<feature type="binding site" evidence="17">
    <location>
        <position position="178"/>
    </location>
    <ligand>
        <name>Zn(2+)</name>
        <dbReference type="ChEBI" id="CHEBI:29105"/>
    </ligand>
</feature>
<feature type="binding site" evidence="17">
    <location>
        <position position="136"/>
    </location>
    <ligand>
        <name>NAD(+)</name>
        <dbReference type="ChEBI" id="CHEBI:57540"/>
    </ligand>
</feature>
<dbReference type="CDD" id="cd08195">
    <property type="entry name" value="DHQS"/>
    <property type="match status" value="1"/>
</dbReference>
<dbReference type="InterPro" id="IPR030963">
    <property type="entry name" value="DHQ_synth_fam"/>
</dbReference>
<feature type="binding site" evidence="17">
    <location>
        <begin position="123"/>
        <end position="124"/>
    </location>
    <ligand>
        <name>NAD(+)</name>
        <dbReference type="ChEBI" id="CHEBI:57540"/>
    </ligand>
</feature>
<organism evidence="21 22">
    <name type="scientific">Occultella gossypii</name>
    <dbReference type="NCBI Taxonomy" id="2800820"/>
    <lineage>
        <taxon>Bacteria</taxon>
        <taxon>Bacillati</taxon>
        <taxon>Actinomycetota</taxon>
        <taxon>Actinomycetes</taxon>
        <taxon>Micrococcales</taxon>
        <taxon>Ruaniaceae</taxon>
        <taxon>Occultella</taxon>
    </lineage>
</organism>
<evidence type="ECO:0000259" key="20">
    <source>
        <dbReference type="Pfam" id="PF24621"/>
    </source>
</evidence>
<keyword evidence="15 17" id="KW-0456">Lyase</keyword>
<feature type="region of interest" description="Disordered" evidence="18">
    <location>
        <begin position="355"/>
        <end position="379"/>
    </location>
</feature>
<evidence type="ECO:0000256" key="3">
    <source>
        <dbReference type="ARBA" id="ARBA00004496"/>
    </source>
</evidence>
<dbReference type="InterPro" id="IPR056179">
    <property type="entry name" value="DHQS_C"/>
</dbReference>
<dbReference type="HAMAP" id="MF_00110">
    <property type="entry name" value="DHQ_synthase"/>
    <property type="match status" value="1"/>
</dbReference>
<evidence type="ECO:0000256" key="14">
    <source>
        <dbReference type="ARBA" id="ARBA00023141"/>
    </source>
</evidence>
<dbReference type="Pfam" id="PF24621">
    <property type="entry name" value="DHQS_C"/>
    <property type="match status" value="1"/>
</dbReference>
<dbReference type="PIRSF" id="PIRSF001455">
    <property type="entry name" value="DHQ_synth"/>
    <property type="match status" value="1"/>
</dbReference>
<keyword evidence="22" id="KW-1185">Reference proteome</keyword>
<sequence>MGVTAERGYDVLIGRDLAGELPGLIGAGTRRVLVVHQGAVAGSAERIRTALTGAGYEVHLSEVPDAEDAKTATVAARCWEQLGLAGFTRDDVVIGLGGGAATDLAGFVAATWLRGVRVIQVPTTLLGMVDAAVGGKTGINTAEGKNLVGAFHSPVGVLCDLDTLETLPAADLAAGLAEVVKCGFIDDPRILELVEADPDAARDPSAPVLRELVERAVATKARVVSADLREADLREILNYGHTFGHAIEHHEHFRWRHGEAVSVGLVFAAELAHLAGHLEAGVVDRHRRILTSLGLPTSYPAGSWDDLLTAMRRDKKTRGATLRFVILDGPASPTRLEGPSEDLLLAAYVAVSTEPALPVPQPEETARPATSTDDPPEFL</sequence>
<keyword evidence="16 17" id="KW-0170">Cobalt</keyword>
<comment type="pathway">
    <text evidence="4 17">Metabolic intermediate biosynthesis; chorismate biosynthesis; chorismate from D-erythrose 4-phosphate and phosphoenolpyruvate: step 2/7.</text>
</comment>
<keyword evidence="10 17" id="KW-0479">Metal-binding</keyword>
<comment type="caution">
    <text evidence="21">The sequence shown here is derived from an EMBL/GenBank/DDBJ whole genome shotgun (WGS) entry which is preliminary data.</text>
</comment>
<keyword evidence="13 17" id="KW-0520">NAD</keyword>
<evidence type="ECO:0000313" key="22">
    <source>
        <dbReference type="Proteomes" id="UP000826651"/>
    </source>
</evidence>
<protein>
    <recommendedName>
        <fullName evidence="7 17">3-dehydroquinate synthase</fullName>
        <shortName evidence="17">DHQS</shortName>
        <ecNumber evidence="6 17">4.2.3.4</ecNumber>
    </recommendedName>
</protein>
<dbReference type="SUPFAM" id="SSF56796">
    <property type="entry name" value="Dehydroquinate synthase-like"/>
    <property type="match status" value="1"/>
</dbReference>
<proteinExistence type="inferred from homology"/>
<dbReference type="Gene3D" id="3.40.50.1970">
    <property type="match status" value="1"/>
</dbReference>
<evidence type="ECO:0000256" key="8">
    <source>
        <dbReference type="ARBA" id="ARBA00022490"/>
    </source>
</evidence>
<feature type="binding site" evidence="17">
    <location>
        <begin position="99"/>
        <end position="103"/>
    </location>
    <ligand>
        <name>NAD(+)</name>
        <dbReference type="ChEBI" id="CHEBI:57540"/>
    </ligand>
</feature>
<evidence type="ECO:0000256" key="7">
    <source>
        <dbReference type="ARBA" id="ARBA00017684"/>
    </source>
</evidence>
<dbReference type="EMBL" id="JAGSHT010000002">
    <property type="protein sequence ID" value="MBZ2195153.1"/>
    <property type="molecule type" value="Genomic_DNA"/>
</dbReference>
<comment type="function">
    <text evidence="17">Catalyzes the conversion of 3-deoxy-D-arabino-heptulosonate 7-phosphate (DAHP) to dehydroquinate (DHQ).</text>
</comment>
<comment type="similarity">
    <text evidence="5 17">Belongs to the sugar phosphate cyclases superfamily. Dehydroquinate synthase family.</text>
</comment>
<accession>A0ABS7S489</accession>
<dbReference type="EC" id="4.2.3.4" evidence="6 17"/>
<evidence type="ECO:0000256" key="5">
    <source>
        <dbReference type="ARBA" id="ARBA00005412"/>
    </source>
</evidence>
<keyword evidence="12 17" id="KW-0862">Zinc</keyword>
<evidence type="ECO:0000256" key="4">
    <source>
        <dbReference type="ARBA" id="ARBA00004661"/>
    </source>
</evidence>
<comment type="cofactor">
    <cofactor evidence="17">
        <name>Co(2+)</name>
        <dbReference type="ChEBI" id="CHEBI:48828"/>
    </cofactor>
    <cofactor evidence="17">
        <name>Zn(2+)</name>
        <dbReference type="ChEBI" id="CHEBI:29105"/>
    </cofactor>
    <text evidence="17">Binds 1 divalent metal cation per subunit. Can use either Co(2+) or Zn(2+).</text>
</comment>
<feature type="binding site" evidence="17">
    <location>
        <position position="257"/>
    </location>
    <ligand>
        <name>Zn(2+)</name>
        <dbReference type="ChEBI" id="CHEBI:29105"/>
    </ligand>
</feature>
<keyword evidence="14 17" id="KW-0057">Aromatic amino acid biosynthesis</keyword>
<reference evidence="21 22" key="1">
    <citation type="submission" date="2021-04" db="EMBL/GenBank/DDBJ databases">
        <title>Ruania sp. nov., isolated from sandy soil of mangrove forest.</title>
        <authorList>
            <person name="Ge X."/>
            <person name="Huang R."/>
            <person name="Liu W."/>
        </authorList>
    </citation>
    <scope>NUCLEOTIDE SEQUENCE [LARGE SCALE GENOMIC DNA]</scope>
    <source>
        <strain evidence="21 22">N2-46</strain>
    </source>
</reference>
<evidence type="ECO:0000256" key="17">
    <source>
        <dbReference type="HAMAP-Rule" id="MF_00110"/>
    </source>
</evidence>
<dbReference type="Proteomes" id="UP000826651">
    <property type="component" value="Unassembled WGS sequence"/>
</dbReference>
<evidence type="ECO:0000256" key="11">
    <source>
        <dbReference type="ARBA" id="ARBA00022741"/>
    </source>
</evidence>
<evidence type="ECO:0000256" key="2">
    <source>
        <dbReference type="ARBA" id="ARBA00001911"/>
    </source>
</evidence>
<evidence type="ECO:0000256" key="1">
    <source>
        <dbReference type="ARBA" id="ARBA00001393"/>
    </source>
</evidence>
<evidence type="ECO:0000256" key="10">
    <source>
        <dbReference type="ARBA" id="ARBA00022723"/>
    </source>
</evidence>
<feature type="binding site" evidence="17">
    <location>
        <position position="145"/>
    </location>
    <ligand>
        <name>NAD(+)</name>
        <dbReference type="ChEBI" id="CHEBI:57540"/>
    </ligand>
</feature>
<dbReference type="NCBIfam" id="TIGR01357">
    <property type="entry name" value="aroB"/>
    <property type="match status" value="1"/>
</dbReference>
<dbReference type="GO" id="GO:0003856">
    <property type="term" value="F:3-dehydroquinate synthase activity"/>
    <property type="evidence" value="ECO:0007669"/>
    <property type="project" value="UniProtKB-EC"/>
</dbReference>